<keyword evidence="1" id="KW-0812">Transmembrane</keyword>
<sequence length="399" mass="46860">MLYFIGETWVKLLIEVFRTAWLWLPPVLCIAFYNLLYEWLQMRWRFIFFDRTILEIKLPEEITRSPKAMEFVLGALHITTSGQTYDKWHDGQVRGWQSLELVSYGGDIHFYITVRDKFAKHVESAIYAHYPEVEISEVDDYTAKLPYEMPGSDWSLWGCLWKMKKEEPKDAGRSINTYVDLGLDKESKEEFKVDPMIPLLEHLGQIGPNEQIWIQIVLRAVKSGDWIKPVEEFVKTLTFRDQEPEPGVFINFARQTMTKSESAFVEGIERKMFSQCFETGIRAIYFSKVGHFNKLHVLPFLGIWKPVSGEGQGIDFAISTTYDQPWEDPTGMRSKNLRDKFWREYRWRGWHYDPFKRRPAIMSTEELATLYHFPGSVAKTPGLQRIRSKKSEPPMNLPT</sequence>
<dbReference type="Proteomes" id="UP000230833">
    <property type="component" value="Unassembled WGS sequence"/>
</dbReference>
<dbReference type="EMBL" id="PCYL01000005">
    <property type="protein sequence ID" value="PIR47150.1"/>
    <property type="molecule type" value="Genomic_DNA"/>
</dbReference>
<proteinExistence type="predicted"/>
<evidence type="ECO:0000256" key="1">
    <source>
        <dbReference type="SAM" id="Phobius"/>
    </source>
</evidence>
<keyword evidence="1" id="KW-1133">Transmembrane helix</keyword>
<comment type="caution">
    <text evidence="2">The sequence shown here is derived from an EMBL/GenBank/DDBJ whole genome shotgun (WGS) entry which is preliminary data.</text>
</comment>
<reference evidence="2 3" key="1">
    <citation type="submission" date="2017-09" db="EMBL/GenBank/DDBJ databases">
        <title>Depth-based differentiation of microbial function through sediment-hosted aquifers and enrichment of novel symbionts in the deep terrestrial subsurface.</title>
        <authorList>
            <person name="Probst A.J."/>
            <person name="Ladd B."/>
            <person name="Jarett J.K."/>
            <person name="Geller-Mcgrath D.E."/>
            <person name="Sieber C.M."/>
            <person name="Emerson J.B."/>
            <person name="Anantharaman K."/>
            <person name="Thomas B.C."/>
            <person name="Malmstrom R."/>
            <person name="Stieglmeier M."/>
            <person name="Klingl A."/>
            <person name="Woyke T."/>
            <person name="Ryan C.M."/>
            <person name="Banfield J.F."/>
        </authorList>
    </citation>
    <scope>NUCLEOTIDE SEQUENCE [LARGE SCALE GENOMIC DNA]</scope>
    <source>
        <strain evidence="2">CG10_big_fil_rev_8_21_14_0_10_45_14</strain>
    </source>
</reference>
<feature type="transmembrane region" description="Helical" evidence="1">
    <location>
        <begin position="20"/>
        <end position="37"/>
    </location>
</feature>
<protein>
    <submittedName>
        <fullName evidence="2">Uncharacterized protein</fullName>
    </submittedName>
</protein>
<organism evidence="2 3">
    <name type="scientific">Candidatus Vogelbacteria bacterium CG10_big_fil_rev_8_21_14_0_10_45_14</name>
    <dbReference type="NCBI Taxonomy" id="1975042"/>
    <lineage>
        <taxon>Bacteria</taxon>
        <taxon>Candidatus Vogeliibacteriota</taxon>
    </lineage>
</organism>
<dbReference type="AlphaFoldDB" id="A0A2H0RL08"/>
<evidence type="ECO:0000313" key="2">
    <source>
        <dbReference type="EMBL" id="PIR47150.1"/>
    </source>
</evidence>
<evidence type="ECO:0000313" key="3">
    <source>
        <dbReference type="Proteomes" id="UP000230833"/>
    </source>
</evidence>
<gene>
    <name evidence="2" type="ORF">COV07_00560</name>
</gene>
<accession>A0A2H0RL08</accession>
<keyword evidence="1" id="KW-0472">Membrane</keyword>
<name>A0A2H0RL08_9BACT</name>